<evidence type="ECO:0000256" key="1">
    <source>
        <dbReference type="SAM" id="MobiDB-lite"/>
    </source>
</evidence>
<accession>A0A0C2WEN5</accession>
<name>A0A0C2WEN5_AMAMK</name>
<organism evidence="2 3">
    <name type="scientific">Amanita muscaria (strain Koide BX008)</name>
    <dbReference type="NCBI Taxonomy" id="946122"/>
    <lineage>
        <taxon>Eukaryota</taxon>
        <taxon>Fungi</taxon>
        <taxon>Dikarya</taxon>
        <taxon>Basidiomycota</taxon>
        <taxon>Agaricomycotina</taxon>
        <taxon>Agaricomycetes</taxon>
        <taxon>Agaricomycetidae</taxon>
        <taxon>Agaricales</taxon>
        <taxon>Pluteineae</taxon>
        <taxon>Amanitaceae</taxon>
        <taxon>Amanita</taxon>
    </lineage>
</organism>
<evidence type="ECO:0000313" key="2">
    <source>
        <dbReference type="EMBL" id="KIL54528.1"/>
    </source>
</evidence>
<dbReference type="Proteomes" id="UP000054549">
    <property type="component" value="Unassembled WGS sequence"/>
</dbReference>
<dbReference type="InParanoid" id="A0A0C2WEN5"/>
<dbReference type="AlphaFoldDB" id="A0A0C2WEN5"/>
<dbReference type="HOGENOM" id="CLU_2108438_0_0_1"/>
<evidence type="ECO:0000313" key="3">
    <source>
        <dbReference type="Proteomes" id="UP000054549"/>
    </source>
</evidence>
<protein>
    <submittedName>
        <fullName evidence="2">Uncharacterized protein</fullName>
    </submittedName>
</protein>
<sequence>MLDWCVSVVERDEDVTTPVFGDGELDKGFVDEKETIGYGHTSCELNASFTLRVSRPSVSGSECGRGQDEDLEGDTLQKDDGDECRFQATVLVPSAVAFSRFVNCGFGPAVSCDDA</sequence>
<proteinExistence type="predicted"/>
<reference evidence="2 3" key="1">
    <citation type="submission" date="2014-04" db="EMBL/GenBank/DDBJ databases">
        <title>Evolutionary Origins and Diversification of the Mycorrhizal Mutualists.</title>
        <authorList>
            <consortium name="DOE Joint Genome Institute"/>
            <consortium name="Mycorrhizal Genomics Consortium"/>
            <person name="Kohler A."/>
            <person name="Kuo A."/>
            <person name="Nagy L.G."/>
            <person name="Floudas D."/>
            <person name="Copeland A."/>
            <person name="Barry K.W."/>
            <person name="Cichocki N."/>
            <person name="Veneault-Fourrey C."/>
            <person name="LaButti K."/>
            <person name="Lindquist E.A."/>
            <person name="Lipzen A."/>
            <person name="Lundell T."/>
            <person name="Morin E."/>
            <person name="Murat C."/>
            <person name="Riley R."/>
            <person name="Ohm R."/>
            <person name="Sun H."/>
            <person name="Tunlid A."/>
            <person name="Henrissat B."/>
            <person name="Grigoriev I.V."/>
            <person name="Hibbett D.S."/>
            <person name="Martin F."/>
        </authorList>
    </citation>
    <scope>NUCLEOTIDE SEQUENCE [LARGE SCALE GENOMIC DNA]</scope>
    <source>
        <strain evidence="2 3">Koide BX008</strain>
    </source>
</reference>
<dbReference type="EMBL" id="KN818713">
    <property type="protein sequence ID" value="KIL54528.1"/>
    <property type="molecule type" value="Genomic_DNA"/>
</dbReference>
<keyword evidence="3" id="KW-1185">Reference proteome</keyword>
<feature type="region of interest" description="Disordered" evidence="1">
    <location>
        <begin position="57"/>
        <end position="78"/>
    </location>
</feature>
<gene>
    <name evidence="2" type="ORF">M378DRAFT_174183</name>
</gene>